<feature type="domain" description="Copper resistance protein D" evidence="12">
    <location>
        <begin position="362"/>
        <end position="431"/>
    </location>
</feature>
<dbReference type="SUPFAM" id="SSF81296">
    <property type="entry name" value="E set domains"/>
    <property type="match status" value="1"/>
</dbReference>
<dbReference type="InterPro" id="IPR007348">
    <property type="entry name" value="CopC_dom"/>
</dbReference>
<comment type="caution">
    <text evidence="13">The sequence shown here is derived from an EMBL/GenBank/DDBJ whole genome shotgun (WGS) entry which is preliminary data.</text>
</comment>
<evidence type="ECO:0000256" key="7">
    <source>
        <dbReference type="ARBA" id="ARBA00023008"/>
    </source>
</evidence>
<accession>A0A537KLL5</accession>
<feature type="chain" id="PRO_5021994062" description="CopC domain-containing protein" evidence="10">
    <location>
        <begin position="25"/>
        <end position="437"/>
    </location>
</feature>
<feature type="transmembrane region" description="Helical" evidence="9">
    <location>
        <begin position="196"/>
        <end position="218"/>
    </location>
</feature>
<evidence type="ECO:0000313" key="14">
    <source>
        <dbReference type="Proteomes" id="UP000319353"/>
    </source>
</evidence>
<feature type="transmembrane region" description="Helical" evidence="9">
    <location>
        <begin position="400"/>
        <end position="420"/>
    </location>
</feature>
<evidence type="ECO:0000256" key="8">
    <source>
        <dbReference type="ARBA" id="ARBA00023136"/>
    </source>
</evidence>
<keyword evidence="5 10" id="KW-0732">Signal</keyword>
<evidence type="ECO:0000256" key="10">
    <source>
        <dbReference type="SAM" id="SignalP"/>
    </source>
</evidence>
<feature type="transmembrane region" description="Helical" evidence="9">
    <location>
        <begin position="316"/>
        <end position="345"/>
    </location>
</feature>
<dbReference type="Pfam" id="PF05425">
    <property type="entry name" value="CopD"/>
    <property type="match status" value="1"/>
</dbReference>
<reference evidence="13 14" key="1">
    <citation type="journal article" date="2019" name="Nat. Microbiol.">
        <title>Mediterranean grassland soil C-N compound turnover is dependent on rainfall and depth, and is mediated by genomically divergent microorganisms.</title>
        <authorList>
            <person name="Diamond S."/>
            <person name="Andeer P.F."/>
            <person name="Li Z."/>
            <person name="Crits-Christoph A."/>
            <person name="Burstein D."/>
            <person name="Anantharaman K."/>
            <person name="Lane K.R."/>
            <person name="Thomas B.C."/>
            <person name="Pan C."/>
            <person name="Northen T.R."/>
            <person name="Banfield J.F."/>
        </authorList>
    </citation>
    <scope>NUCLEOTIDE SEQUENCE [LARGE SCALE GENOMIC DNA]</scope>
    <source>
        <strain evidence="13">NP_4</strain>
    </source>
</reference>
<evidence type="ECO:0000256" key="2">
    <source>
        <dbReference type="ARBA" id="ARBA00022475"/>
    </source>
</evidence>
<dbReference type="AlphaFoldDB" id="A0A537KLL5"/>
<evidence type="ECO:0000259" key="11">
    <source>
        <dbReference type="Pfam" id="PF04234"/>
    </source>
</evidence>
<feature type="signal peptide" evidence="10">
    <location>
        <begin position="1"/>
        <end position="24"/>
    </location>
</feature>
<dbReference type="GO" id="GO:0005507">
    <property type="term" value="F:copper ion binding"/>
    <property type="evidence" value="ECO:0007669"/>
    <property type="project" value="InterPro"/>
</dbReference>
<keyword evidence="8 9" id="KW-0472">Membrane</keyword>
<feature type="transmembrane region" description="Helical" evidence="9">
    <location>
        <begin position="366"/>
        <end position="388"/>
    </location>
</feature>
<evidence type="ECO:0000259" key="12">
    <source>
        <dbReference type="Pfam" id="PF05425"/>
    </source>
</evidence>
<evidence type="ECO:0000256" key="4">
    <source>
        <dbReference type="ARBA" id="ARBA00022723"/>
    </source>
</evidence>
<dbReference type="GO" id="GO:0046688">
    <property type="term" value="P:response to copper ion"/>
    <property type="evidence" value="ECO:0007669"/>
    <property type="project" value="InterPro"/>
</dbReference>
<sequence>MNRSILILCAALALVAVLPGNASAHANYVSSNPKPDSIFPYNATPTSVSITLSEAVESGAGTIHVTNATGTRFDVPPVTLSDAGRTMSVGVNRTGSGIITVTWTAISAVDGHFTAGSFAWCVQNPDPNGTGCSGAGLGATSSGALVSPFEVGLRFIGFFGLAAALGASVLGAFMWIPAGRDPDVKETPGYRLGFQVVTNVGRIGAFGFALAYAGLFLLTDALESTGGASSVVGSPYKLSVVLSLAVGAVLFVLLSNAFMRARKDPPGSTHRYLLLSALLGFAAIAIGSAGTHAAAVQSLGGISSYFGIDPLAPLNAIAPAIGTIADAAHIAGVALWVGGLATILATRSFLRESTSVPLARIVLGRFSAMAFYCVGLVLIGGFILALLLVGSWDALFSSGYGWVVLAKVSLFVPMIAFGAYNRYRLIPRAAETGEPAA</sequence>
<keyword evidence="3 9" id="KW-0812">Transmembrane</keyword>
<feature type="transmembrane region" description="Helical" evidence="9">
    <location>
        <begin position="238"/>
        <end position="259"/>
    </location>
</feature>
<keyword evidence="7" id="KW-0186">Copper</keyword>
<evidence type="ECO:0000256" key="5">
    <source>
        <dbReference type="ARBA" id="ARBA00022729"/>
    </source>
</evidence>
<comment type="subcellular location">
    <subcellularLocation>
        <location evidence="1">Cell membrane</location>
        <topology evidence="1">Multi-pass membrane protein</topology>
    </subcellularLocation>
</comment>
<dbReference type="InterPro" id="IPR014756">
    <property type="entry name" value="Ig_E-set"/>
</dbReference>
<dbReference type="GO" id="GO:0005886">
    <property type="term" value="C:plasma membrane"/>
    <property type="evidence" value="ECO:0007669"/>
    <property type="project" value="UniProtKB-SubCell"/>
</dbReference>
<feature type="domain" description="CopC" evidence="11">
    <location>
        <begin position="25"/>
        <end position="120"/>
    </location>
</feature>
<dbReference type="Proteomes" id="UP000319353">
    <property type="component" value="Unassembled WGS sequence"/>
</dbReference>
<keyword evidence="4" id="KW-0479">Metal-binding</keyword>
<keyword evidence="2" id="KW-1003">Cell membrane</keyword>
<protein>
    <recommendedName>
        <fullName evidence="15">CopC domain-containing protein</fullName>
    </recommendedName>
</protein>
<evidence type="ECO:0000256" key="9">
    <source>
        <dbReference type="SAM" id="Phobius"/>
    </source>
</evidence>
<dbReference type="GO" id="GO:0042597">
    <property type="term" value="C:periplasmic space"/>
    <property type="evidence" value="ECO:0007669"/>
    <property type="project" value="InterPro"/>
</dbReference>
<evidence type="ECO:0008006" key="15">
    <source>
        <dbReference type="Google" id="ProtNLM"/>
    </source>
</evidence>
<dbReference type="PANTHER" id="PTHR34820:SF4">
    <property type="entry name" value="INNER MEMBRANE PROTEIN YEBZ"/>
    <property type="match status" value="1"/>
</dbReference>
<evidence type="ECO:0000256" key="3">
    <source>
        <dbReference type="ARBA" id="ARBA00022692"/>
    </source>
</evidence>
<evidence type="ECO:0000256" key="6">
    <source>
        <dbReference type="ARBA" id="ARBA00022989"/>
    </source>
</evidence>
<proteinExistence type="predicted"/>
<evidence type="ECO:0000256" key="1">
    <source>
        <dbReference type="ARBA" id="ARBA00004651"/>
    </source>
</evidence>
<keyword evidence="6 9" id="KW-1133">Transmembrane helix</keyword>
<organism evidence="13 14">
    <name type="scientific">Candidatus Segetimicrobium genomatis</name>
    <dbReference type="NCBI Taxonomy" id="2569760"/>
    <lineage>
        <taxon>Bacteria</taxon>
        <taxon>Bacillati</taxon>
        <taxon>Candidatus Sysuimicrobiota</taxon>
        <taxon>Candidatus Sysuimicrobiia</taxon>
        <taxon>Candidatus Sysuimicrobiales</taxon>
        <taxon>Candidatus Segetimicrobiaceae</taxon>
        <taxon>Candidatus Segetimicrobium</taxon>
    </lineage>
</organism>
<feature type="non-terminal residue" evidence="13">
    <location>
        <position position="437"/>
    </location>
</feature>
<dbReference type="Gene3D" id="2.60.40.1220">
    <property type="match status" value="1"/>
</dbReference>
<evidence type="ECO:0000313" key="13">
    <source>
        <dbReference type="EMBL" id="TMI96635.1"/>
    </source>
</evidence>
<dbReference type="InterPro" id="IPR014755">
    <property type="entry name" value="Cu-Rt/internalin_Ig-like"/>
</dbReference>
<dbReference type="InterPro" id="IPR008457">
    <property type="entry name" value="Cu-R_CopD_dom"/>
</dbReference>
<dbReference type="GO" id="GO:0006825">
    <property type="term" value="P:copper ion transport"/>
    <property type="evidence" value="ECO:0007669"/>
    <property type="project" value="InterPro"/>
</dbReference>
<dbReference type="PANTHER" id="PTHR34820">
    <property type="entry name" value="INNER MEMBRANE PROTEIN YEBZ"/>
    <property type="match status" value="1"/>
</dbReference>
<dbReference type="InterPro" id="IPR032694">
    <property type="entry name" value="CopC/D"/>
</dbReference>
<gene>
    <name evidence="13" type="ORF">E6H01_13730</name>
</gene>
<dbReference type="Pfam" id="PF04234">
    <property type="entry name" value="CopC"/>
    <property type="match status" value="1"/>
</dbReference>
<name>A0A537KLL5_9BACT</name>
<dbReference type="EMBL" id="VBAL01000246">
    <property type="protein sequence ID" value="TMI96635.1"/>
    <property type="molecule type" value="Genomic_DNA"/>
</dbReference>
<feature type="transmembrane region" description="Helical" evidence="9">
    <location>
        <begin position="155"/>
        <end position="176"/>
    </location>
</feature>
<feature type="transmembrane region" description="Helical" evidence="9">
    <location>
        <begin position="271"/>
        <end position="296"/>
    </location>
</feature>